<accession>A0A6A6SMI2</accession>
<name>A0A6A6SMI2_9PLEO</name>
<evidence type="ECO:0000313" key="2">
    <source>
        <dbReference type="EMBL" id="KAF2649105.1"/>
    </source>
</evidence>
<feature type="region of interest" description="Disordered" evidence="1">
    <location>
        <begin position="340"/>
        <end position="378"/>
    </location>
</feature>
<evidence type="ECO:0000313" key="3">
    <source>
        <dbReference type="Proteomes" id="UP000799324"/>
    </source>
</evidence>
<dbReference type="AlphaFoldDB" id="A0A6A6SMI2"/>
<sequence>MQEVPAEYFGGQRERKSAYTGDWIHPAWCNAEDMAREVKPFHVNAEEESRCDILSKRTRLSFGRPELAEKVKKEIVDYHTRLDHLRNLDDIDQIPNRYFHAELTPKDAKYRRSGGPCLCTEMVISGTECFKYLKQKENGEFPEEAGQHIAILMVPFMKNYNPTPTQQSEALTSTPTAPKILSHTEHRMCPYAWSRRKETLLELVPCGYPQDRYLAPAELDRILDDTHNKRRTGFAVKVRQGRCLKCLDNDKHEKQPADVVSVSVGMPQDDCSEEMVPLEWVKSGDNHKSRPLQRSIFDAGPKWKWPGFLRGEARDVRDHWFYSDDPGFENRDIRHQDLRKYSDGSSVPYIPPTGTGKAEPETDPDSEASNDNTLVGPKPWDFEALDIPDAINRTKQQTEMANDAAMCEHLDSLQNAGWNPALELDDPGYEASEALSVANPPPVPKPVLVWW</sequence>
<organism evidence="2 3">
    <name type="scientific">Lophiostoma macrostomum CBS 122681</name>
    <dbReference type="NCBI Taxonomy" id="1314788"/>
    <lineage>
        <taxon>Eukaryota</taxon>
        <taxon>Fungi</taxon>
        <taxon>Dikarya</taxon>
        <taxon>Ascomycota</taxon>
        <taxon>Pezizomycotina</taxon>
        <taxon>Dothideomycetes</taxon>
        <taxon>Pleosporomycetidae</taxon>
        <taxon>Pleosporales</taxon>
        <taxon>Lophiostomataceae</taxon>
        <taxon>Lophiostoma</taxon>
    </lineage>
</organism>
<reference evidence="2" key="1">
    <citation type="journal article" date="2020" name="Stud. Mycol.">
        <title>101 Dothideomycetes genomes: a test case for predicting lifestyles and emergence of pathogens.</title>
        <authorList>
            <person name="Haridas S."/>
            <person name="Albert R."/>
            <person name="Binder M."/>
            <person name="Bloem J."/>
            <person name="Labutti K."/>
            <person name="Salamov A."/>
            <person name="Andreopoulos B."/>
            <person name="Baker S."/>
            <person name="Barry K."/>
            <person name="Bills G."/>
            <person name="Bluhm B."/>
            <person name="Cannon C."/>
            <person name="Castanera R."/>
            <person name="Culley D."/>
            <person name="Daum C."/>
            <person name="Ezra D."/>
            <person name="Gonzalez J."/>
            <person name="Henrissat B."/>
            <person name="Kuo A."/>
            <person name="Liang C."/>
            <person name="Lipzen A."/>
            <person name="Lutzoni F."/>
            <person name="Magnuson J."/>
            <person name="Mondo S."/>
            <person name="Nolan M."/>
            <person name="Ohm R."/>
            <person name="Pangilinan J."/>
            <person name="Park H.-J."/>
            <person name="Ramirez L."/>
            <person name="Alfaro M."/>
            <person name="Sun H."/>
            <person name="Tritt A."/>
            <person name="Yoshinaga Y."/>
            <person name="Zwiers L.-H."/>
            <person name="Turgeon B."/>
            <person name="Goodwin S."/>
            <person name="Spatafora J."/>
            <person name="Crous P."/>
            <person name="Grigoriev I."/>
        </authorList>
    </citation>
    <scope>NUCLEOTIDE SEQUENCE</scope>
    <source>
        <strain evidence="2">CBS 122681</strain>
    </source>
</reference>
<keyword evidence="3" id="KW-1185">Reference proteome</keyword>
<dbReference type="EMBL" id="MU004506">
    <property type="protein sequence ID" value="KAF2649105.1"/>
    <property type="molecule type" value="Genomic_DNA"/>
</dbReference>
<proteinExistence type="predicted"/>
<evidence type="ECO:0000256" key="1">
    <source>
        <dbReference type="SAM" id="MobiDB-lite"/>
    </source>
</evidence>
<protein>
    <submittedName>
        <fullName evidence="2">Uncharacterized protein</fullName>
    </submittedName>
</protein>
<dbReference type="Proteomes" id="UP000799324">
    <property type="component" value="Unassembled WGS sequence"/>
</dbReference>
<gene>
    <name evidence="2" type="ORF">K491DRAFT_721953</name>
</gene>